<dbReference type="HAMAP" id="MF_00503">
    <property type="entry name" value="Ribosomal_bL9"/>
    <property type="match status" value="1"/>
</dbReference>
<dbReference type="GO" id="GO:0019843">
    <property type="term" value="F:rRNA binding"/>
    <property type="evidence" value="ECO:0007669"/>
    <property type="project" value="UniProtKB-UniRule"/>
</dbReference>
<dbReference type="NCBIfam" id="TIGR00158">
    <property type="entry name" value="L9"/>
    <property type="match status" value="1"/>
</dbReference>
<dbReference type="GO" id="GO:0006412">
    <property type="term" value="P:translation"/>
    <property type="evidence" value="ECO:0007669"/>
    <property type="project" value="UniProtKB-UniRule"/>
</dbReference>
<dbReference type="STRING" id="1798657.A2648_02375"/>
<keyword evidence="4 7" id="KW-0689">Ribosomal protein</keyword>
<dbReference type="Pfam" id="PF01281">
    <property type="entry name" value="Ribosomal_L9_N"/>
    <property type="match status" value="1"/>
</dbReference>
<reference evidence="10 11" key="1">
    <citation type="journal article" date="2016" name="Nat. Commun.">
        <title>Thousands of microbial genomes shed light on interconnected biogeochemical processes in an aquifer system.</title>
        <authorList>
            <person name="Anantharaman K."/>
            <person name="Brown C.T."/>
            <person name="Hug L.A."/>
            <person name="Sharon I."/>
            <person name="Castelle C.J."/>
            <person name="Probst A.J."/>
            <person name="Thomas B.C."/>
            <person name="Singh A."/>
            <person name="Wilkins M.J."/>
            <person name="Karaoz U."/>
            <person name="Brodie E.L."/>
            <person name="Williams K.H."/>
            <person name="Hubbard S.S."/>
            <person name="Banfield J.F."/>
        </authorList>
    </citation>
    <scope>NUCLEOTIDE SEQUENCE [LARGE SCALE GENOMIC DNA]</scope>
</reference>
<dbReference type="AlphaFoldDB" id="A0A1G2CR97"/>
<sequence>MRVILLKDIKGFGKKHEVKEVSPGYARNFLIPKKLVEIAAPPAMAKLANDMAMEEAEEKIKQNLLEKNLNDLSEKTIILKENANDLGHLFARIHQEEISDAIKNEFRLDIPAEFIVIDEPIKALGKFNIKVGVGGKETTFTLVVEKKE</sequence>
<feature type="domain" description="Large ribosomal subunit protein bL9 C-terminal" evidence="9">
    <location>
        <begin position="70"/>
        <end position="136"/>
    </location>
</feature>
<dbReference type="Gene3D" id="3.40.5.10">
    <property type="entry name" value="Ribosomal protein L9, N-terminal domain"/>
    <property type="match status" value="1"/>
</dbReference>
<evidence type="ECO:0000259" key="9">
    <source>
        <dbReference type="Pfam" id="PF03948"/>
    </source>
</evidence>
<organism evidence="10 11">
    <name type="scientific">Candidatus Lloydbacteria bacterium RIFCSPHIGHO2_01_FULL_41_20</name>
    <dbReference type="NCBI Taxonomy" id="1798657"/>
    <lineage>
        <taxon>Bacteria</taxon>
        <taxon>Candidatus Lloydiibacteriota</taxon>
    </lineage>
</organism>
<dbReference type="Proteomes" id="UP000178841">
    <property type="component" value="Unassembled WGS sequence"/>
</dbReference>
<evidence type="ECO:0000259" key="8">
    <source>
        <dbReference type="Pfam" id="PF01281"/>
    </source>
</evidence>
<evidence type="ECO:0000256" key="5">
    <source>
        <dbReference type="ARBA" id="ARBA00023274"/>
    </source>
</evidence>
<feature type="domain" description="Ribosomal protein L9" evidence="8">
    <location>
        <begin position="1"/>
        <end position="46"/>
    </location>
</feature>
<dbReference type="SUPFAM" id="SSF55658">
    <property type="entry name" value="L9 N-domain-like"/>
    <property type="match status" value="1"/>
</dbReference>
<proteinExistence type="inferred from homology"/>
<accession>A0A1G2CR97</accession>
<dbReference type="InterPro" id="IPR020069">
    <property type="entry name" value="Ribosomal_bL9_C"/>
</dbReference>
<name>A0A1G2CR97_9BACT</name>
<dbReference type="InterPro" id="IPR009027">
    <property type="entry name" value="Ribosomal_bL9/RNase_H1_N"/>
</dbReference>
<comment type="similarity">
    <text evidence="1 7">Belongs to the bacterial ribosomal protein bL9 family.</text>
</comment>
<dbReference type="InterPro" id="IPR020594">
    <property type="entry name" value="Ribosomal_bL9_bac/chp"/>
</dbReference>
<dbReference type="GO" id="GO:0003735">
    <property type="term" value="F:structural constituent of ribosome"/>
    <property type="evidence" value="ECO:0007669"/>
    <property type="project" value="InterPro"/>
</dbReference>
<evidence type="ECO:0000256" key="7">
    <source>
        <dbReference type="HAMAP-Rule" id="MF_00503"/>
    </source>
</evidence>
<evidence type="ECO:0000256" key="3">
    <source>
        <dbReference type="ARBA" id="ARBA00022884"/>
    </source>
</evidence>
<comment type="caution">
    <text evidence="10">The sequence shown here is derived from an EMBL/GenBank/DDBJ whole genome shotgun (WGS) entry which is preliminary data.</text>
</comment>
<dbReference type="Gene3D" id="3.10.430.100">
    <property type="entry name" value="Ribosomal protein L9, C-terminal domain"/>
    <property type="match status" value="1"/>
</dbReference>
<keyword evidence="2 7" id="KW-0699">rRNA-binding</keyword>
<evidence type="ECO:0000256" key="6">
    <source>
        <dbReference type="ARBA" id="ARBA00035292"/>
    </source>
</evidence>
<evidence type="ECO:0000256" key="4">
    <source>
        <dbReference type="ARBA" id="ARBA00022980"/>
    </source>
</evidence>
<dbReference type="InterPro" id="IPR000244">
    <property type="entry name" value="Ribosomal_bL9"/>
</dbReference>
<gene>
    <name evidence="7" type="primary">rplI</name>
    <name evidence="10" type="ORF">A2648_02375</name>
</gene>
<dbReference type="SUPFAM" id="SSF55653">
    <property type="entry name" value="Ribosomal protein L9 C-domain"/>
    <property type="match status" value="1"/>
</dbReference>
<dbReference type="EMBL" id="MHLH01000015">
    <property type="protein sequence ID" value="OGZ03777.1"/>
    <property type="molecule type" value="Genomic_DNA"/>
</dbReference>
<dbReference type="Pfam" id="PF03948">
    <property type="entry name" value="Ribosomal_L9_C"/>
    <property type="match status" value="1"/>
</dbReference>
<dbReference type="InterPro" id="IPR036791">
    <property type="entry name" value="Ribosomal_bL9_C_sf"/>
</dbReference>
<dbReference type="InterPro" id="IPR036935">
    <property type="entry name" value="Ribosomal_bL9_N_sf"/>
</dbReference>
<dbReference type="PANTHER" id="PTHR21368">
    <property type="entry name" value="50S RIBOSOMAL PROTEIN L9"/>
    <property type="match status" value="1"/>
</dbReference>
<evidence type="ECO:0000313" key="10">
    <source>
        <dbReference type="EMBL" id="OGZ03777.1"/>
    </source>
</evidence>
<comment type="function">
    <text evidence="7">Binds to the 23S rRNA.</text>
</comment>
<evidence type="ECO:0000256" key="2">
    <source>
        <dbReference type="ARBA" id="ARBA00022730"/>
    </source>
</evidence>
<evidence type="ECO:0000313" key="11">
    <source>
        <dbReference type="Proteomes" id="UP000178841"/>
    </source>
</evidence>
<keyword evidence="5 7" id="KW-0687">Ribonucleoprotein</keyword>
<protein>
    <recommendedName>
        <fullName evidence="6 7">Large ribosomal subunit protein bL9</fullName>
    </recommendedName>
</protein>
<evidence type="ECO:0000256" key="1">
    <source>
        <dbReference type="ARBA" id="ARBA00010605"/>
    </source>
</evidence>
<dbReference type="GO" id="GO:0005840">
    <property type="term" value="C:ribosome"/>
    <property type="evidence" value="ECO:0007669"/>
    <property type="project" value="UniProtKB-KW"/>
</dbReference>
<dbReference type="GO" id="GO:1990904">
    <property type="term" value="C:ribonucleoprotein complex"/>
    <property type="evidence" value="ECO:0007669"/>
    <property type="project" value="UniProtKB-KW"/>
</dbReference>
<dbReference type="InterPro" id="IPR020070">
    <property type="entry name" value="Ribosomal_bL9_N"/>
</dbReference>
<keyword evidence="3 7" id="KW-0694">RNA-binding</keyword>